<dbReference type="InterPro" id="IPR011990">
    <property type="entry name" value="TPR-like_helical_dom_sf"/>
</dbReference>
<proteinExistence type="predicted"/>
<evidence type="ECO:0000313" key="1">
    <source>
        <dbReference type="EMBL" id="MBS2546998.1"/>
    </source>
</evidence>
<keyword evidence="2" id="KW-1185">Reference proteome</keyword>
<organism evidence="1 2">
    <name type="scientific">Catenulispora pinistramenti</name>
    <dbReference type="NCBI Taxonomy" id="2705254"/>
    <lineage>
        <taxon>Bacteria</taxon>
        <taxon>Bacillati</taxon>
        <taxon>Actinomycetota</taxon>
        <taxon>Actinomycetes</taxon>
        <taxon>Catenulisporales</taxon>
        <taxon>Catenulisporaceae</taxon>
        <taxon>Catenulispora</taxon>
    </lineage>
</organism>
<dbReference type="EMBL" id="JAAFYZ010000021">
    <property type="protein sequence ID" value="MBS2546998.1"/>
    <property type="molecule type" value="Genomic_DNA"/>
</dbReference>
<dbReference type="Pfam" id="PF14559">
    <property type="entry name" value="TPR_19"/>
    <property type="match status" value="1"/>
</dbReference>
<reference evidence="1 2" key="1">
    <citation type="submission" date="2020-02" db="EMBL/GenBank/DDBJ databases">
        <title>Acidophilic actinobacteria isolated from forest soil.</title>
        <authorList>
            <person name="Golinska P."/>
        </authorList>
    </citation>
    <scope>NUCLEOTIDE SEQUENCE [LARGE SCALE GENOMIC DNA]</scope>
    <source>
        <strain evidence="1 2">NL8</strain>
    </source>
</reference>
<protein>
    <submittedName>
        <fullName evidence="1">Tetratricopeptide repeat protein</fullName>
    </submittedName>
</protein>
<comment type="caution">
    <text evidence="1">The sequence shown here is derived from an EMBL/GenBank/DDBJ whole genome shotgun (WGS) entry which is preliminary data.</text>
</comment>
<gene>
    <name evidence="1" type="ORF">KGQ19_08960</name>
</gene>
<evidence type="ECO:0000313" key="2">
    <source>
        <dbReference type="Proteomes" id="UP000730482"/>
    </source>
</evidence>
<dbReference type="Proteomes" id="UP000730482">
    <property type="component" value="Unassembled WGS sequence"/>
</dbReference>
<sequence length="100" mass="10923">MDASELQIMTGRCWAQLRQPGRAIPVLENVLSAYPDLWGRDKALYLTWLAEAYRDAGEVEQAAAVLSEAQALSADVASVRPRQRITDVAATLAPYGFSLS</sequence>
<dbReference type="Gene3D" id="1.25.40.10">
    <property type="entry name" value="Tetratricopeptide repeat domain"/>
    <property type="match status" value="1"/>
</dbReference>
<name>A0ABS5KLT6_9ACTN</name>
<dbReference type="SUPFAM" id="SSF48452">
    <property type="entry name" value="TPR-like"/>
    <property type="match status" value="1"/>
</dbReference>
<accession>A0ABS5KLT6</accession>